<feature type="region of interest" description="Disordered" evidence="1">
    <location>
        <begin position="24"/>
        <end position="43"/>
    </location>
</feature>
<protein>
    <submittedName>
        <fullName evidence="3">Uncharacterized protein</fullName>
    </submittedName>
</protein>
<reference evidence="3" key="1">
    <citation type="submission" date="2022-11" db="UniProtKB">
        <authorList>
            <consortium name="WormBaseParasite"/>
        </authorList>
    </citation>
    <scope>IDENTIFICATION</scope>
</reference>
<keyword evidence="2" id="KW-1185">Reference proteome</keyword>
<accession>A0A914DI27</accession>
<proteinExistence type="predicted"/>
<dbReference type="Proteomes" id="UP000887540">
    <property type="component" value="Unplaced"/>
</dbReference>
<sequence length="117" mass="12903">MSYHGGTTKVVRENVAQMVSGIKAQARSDPMQTNANGPSNSQVYATPTLMPPVILVNLGPLPPLLKVKKCAMEQSLEAVQMDWRLLTKVKKIRSTWLELKLSSIRKKRSGVESIQDG</sequence>
<evidence type="ECO:0000313" key="2">
    <source>
        <dbReference type="Proteomes" id="UP000887540"/>
    </source>
</evidence>
<name>A0A914DI27_9BILA</name>
<dbReference type="AlphaFoldDB" id="A0A914DI27"/>
<evidence type="ECO:0000256" key="1">
    <source>
        <dbReference type="SAM" id="MobiDB-lite"/>
    </source>
</evidence>
<feature type="compositionally biased region" description="Polar residues" evidence="1">
    <location>
        <begin position="30"/>
        <end position="43"/>
    </location>
</feature>
<evidence type="ECO:0000313" key="3">
    <source>
        <dbReference type="WBParaSite" id="ACRNAN_scaffold25750.g11480.t1"/>
    </source>
</evidence>
<dbReference type="WBParaSite" id="ACRNAN_scaffold25750.g11480.t1">
    <property type="protein sequence ID" value="ACRNAN_scaffold25750.g11480.t1"/>
    <property type="gene ID" value="ACRNAN_scaffold25750.g11480"/>
</dbReference>
<organism evidence="2 3">
    <name type="scientific">Acrobeloides nanus</name>
    <dbReference type="NCBI Taxonomy" id="290746"/>
    <lineage>
        <taxon>Eukaryota</taxon>
        <taxon>Metazoa</taxon>
        <taxon>Ecdysozoa</taxon>
        <taxon>Nematoda</taxon>
        <taxon>Chromadorea</taxon>
        <taxon>Rhabditida</taxon>
        <taxon>Tylenchina</taxon>
        <taxon>Cephalobomorpha</taxon>
        <taxon>Cephaloboidea</taxon>
        <taxon>Cephalobidae</taxon>
        <taxon>Acrobeloides</taxon>
    </lineage>
</organism>